<dbReference type="Proteomes" id="UP000807115">
    <property type="component" value="Chromosome 2"/>
</dbReference>
<dbReference type="AlphaFoldDB" id="A0A921RL95"/>
<comment type="caution">
    <text evidence="1">The sequence shown here is derived from an EMBL/GenBank/DDBJ whole genome shotgun (WGS) entry which is preliminary data.</text>
</comment>
<proteinExistence type="predicted"/>
<organism evidence="1 2">
    <name type="scientific">Sorghum bicolor</name>
    <name type="common">Sorghum</name>
    <name type="synonym">Sorghum vulgare</name>
    <dbReference type="NCBI Taxonomy" id="4558"/>
    <lineage>
        <taxon>Eukaryota</taxon>
        <taxon>Viridiplantae</taxon>
        <taxon>Streptophyta</taxon>
        <taxon>Embryophyta</taxon>
        <taxon>Tracheophyta</taxon>
        <taxon>Spermatophyta</taxon>
        <taxon>Magnoliopsida</taxon>
        <taxon>Liliopsida</taxon>
        <taxon>Poales</taxon>
        <taxon>Poaceae</taxon>
        <taxon>PACMAD clade</taxon>
        <taxon>Panicoideae</taxon>
        <taxon>Andropogonodae</taxon>
        <taxon>Andropogoneae</taxon>
        <taxon>Sorghinae</taxon>
        <taxon>Sorghum</taxon>
    </lineage>
</organism>
<accession>A0A921RL95</accession>
<evidence type="ECO:0000313" key="1">
    <source>
        <dbReference type="EMBL" id="KAG0541790.1"/>
    </source>
</evidence>
<protein>
    <submittedName>
        <fullName evidence="1">Uncharacterized protein</fullName>
    </submittedName>
</protein>
<sequence length="84" mass="9223">MLNKENCSVLLGINDIILCYCCSGLRRLLAILDPNDDASPRICAKILRTSWTPSGEGPNVYDMDLPVACKQPLNIAILTSLFQV</sequence>
<gene>
    <name evidence="1" type="ORF">BDA96_02G048000</name>
</gene>
<dbReference type="EMBL" id="CM027681">
    <property type="protein sequence ID" value="KAG0541790.1"/>
    <property type="molecule type" value="Genomic_DNA"/>
</dbReference>
<reference evidence="1" key="1">
    <citation type="journal article" date="2019" name="BMC Genomics">
        <title>A new reference genome for Sorghum bicolor reveals high levels of sequence similarity between sweet and grain genotypes: implications for the genetics of sugar metabolism.</title>
        <authorList>
            <person name="Cooper E.A."/>
            <person name="Brenton Z.W."/>
            <person name="Flinn B.S."/>
            <person name="Jenkins J."/>
            <person name="Shu S."/>
            <person name="Flowers D."/>
            <person name="Luo F."/>
            <person name="Wang Y."/>
            <person name="Xia P."/>
            <person name="Barry K."/>
            <person name="Daum C."/>
            <person name="Lipzen A."/>
            <person name="Yoshinaga Y."/>
            <person name="Schmutz J."/>
            <person name="Saski C."/>
            <person name="Vermerris W."/>
            <person name="Kresovich S."/>
        </authorList>
    </citation>
    <scope>NUCLEOTIDE SEQUENCE</scope>
</reference>
<name>A0A921RL95_SORBI</name>
<evidence type="ECO:0000313" key="2">
    <source>
        <dbReference type="Proteomes" id="UP000807115"/>
    </source>
</evidence>
<reference evidence="1" key="2">
    <citation type="submission" date="2020-10" db="EMBL/GenBank/DDBJ databases">
        <authorList>
            <person name="Cooper E.A."/>
            <person name="Brenton Z.W."/>
            <person name="Flinn B.S."/>
            <person name="Jenkins J."/>
            <person name="Shu S."/>
            <person name="Flowers D."/>
            <person name="Luo F."/>
            <person name="Wang Y."/>
            <person name="Xia P."/>
            <person name="Barry K."/>
            <person name="Daum C."/>
            <person name="Lipzen A."/>
            <person name="Yoshinaga Y."/>
            <person name="Schmutz J."/>
            <person name="Saski C."/>
            <person name="Vermerris W."/>
            <person name="Kresovich S."/>
        </authorList>
    </citation>
    <scope>NUCLEOTIDE SEQUENCE</scope>
</reference>